<evidence type="ECO:0000256" key="1">
    <source>
        <dbReference type="SAM" id="MobiDB-lite"/>
    </source>
</evidence>
<proteinExistence type="predicted"/>
<dbReference type="EMBL" id="KQ965869">
    <property type="protein sequence ID" value="KXS09393.1"/>
    <property type="molecule type" value="Genomic_DNA"/>
</dbReference>
<dbReference type="Proteomes" id="UP000070544">
    <property type="component" value="Unassembled WGS sequence"/>
</dbReference>
<dbReference type="AlphaFoldDB" id="A0A138ZZ34"/>
<organism evidence="2 3">
    <name type="scientific">Gonapodya prolifera (strain JEL478)</name>
    <name type="common">Monoblepharis prolifera</name>
    <dbReference type="NCBI Taxonomy" id="1344416"/>
    <lineage>
        <taxon>Eukaryota</taxon>
        <taxon>Fungi</taxon>
        <taxon>Fungi incertae sedis</taxon>
        <taxon>Chytridiomycota</taxon>
        <taxon>Chytridiomycota incertae sedis</taxon>
        <taxon>Monoblepharidomycetes</taxon>
        <taxon>Monoblepharidales</taxon>
        <taxon>Gonapodyaceae</taxon>
        <taxon>Gonapodya</taxon>
    </lineage>
</organism>
<name>A0A138ZZ34_GONPJ</name>
<evidence type="ECO:0000313" key="3">
    <source>
        <dbReference type="Proteomes" id="UP000070544"/>
    </source>
</evidence>
<protein>
    <submittedName>
        <fullName evidence="2">Uncharacterized protein</fullName>
    </submittedName>
</protein>
<accession>A0A138ZZ34</accession>
<evidence type="ECO:0000313" key="2">
    <source>
        <dbReference type="EMBL" id="KXS09393.1"/>
    </source>
</evidence>
<feature type="region of interest" description="Disordered" evidence="1">
    <location>
        <begin position="35"/>
        <end position="70"/>
    </location>
</feature>
<keyword evidence="3" id="KW-1185">Reference proteome</keyword>
<gene>
    <name evidence="2" type="ORF">M427DRAFT_39098</name>
</gene>
<reference evidence="2 3" key="1">
    <citation type="journal article" date="2015" name="Genome Biol. Evol.">
        <title>Phylogenomic analyses indicate that early fungi evolved digesting cell walls of algal ancestors of land plants.</title>
        <authorList>
            <person name="Chang Y."/>
            <person name="Wang S."/>
            <person name="Sekimoto S."/>
            <person name="Aerts A.L."/>
            <person name="Choi C."/>
            <person name="Clum A."/>
            <person name="LaButti K.M."/>
            <person name="Lindquist E.A."/>
            <person name="Yee Ngan C."/>
            <person name="Ohm R.A."/>
            <person name="Salamov A.A."/>
            <person name="Grigoriev I.V."/>
            <person name="Spatafora J.W."/>
            <person name="Berbee M.L."/>
        </authorList>
    </citation>
    <scope>NUCLEOTIDE SEQUENCE [LARGE SCALE GENOMIC DNA]</scope>
    <source>
        <strain evidence="2 3">JEL478</strain>
    </source>
</reference>
<sequence length="198" mass="21798">MATKRTPFSATSDGDKTVLDEDVRLPQIFWFSGSQSRKNHSYVSKEQRGRGWDVSFSPRPPAPPSHRLSSLSPSSLSHFCTLLASSPSSSPRLNPAPPRSFCSSLPTALSHFASATSLVLAVFSLSVDAPLWWEKGKDVVEGDIDRNPRSEDIRPRLPLLAYIPLIMCALAGYASTEMHAVWSIVEGLEKRRYKVKGA</sequence>